<dbReference type="GO" id="GO:0016491">
    <property type="term" value="F:oxidoreductase activity"/>
    <property type="evidence" value="ECO:0007669"/>
    <property type="project" value="InterPro"/>
</dbReference>
<evidence type="ECO:0000313" key="2">
    <source>
        <dbReference type="EMBL" id="RKQ87104.1"/>
    </source>
</evidence>
<name>A0A660L1L8_9ACTN</name>
<proteinExistence type="predicted"/>
<dbReference type="PANTHER" id="PTHR43755:SF1">
    <property type="entry name" value="FAD-DEPENDENT PYRIDINE NUCLEOTIDE-DISULPHIDE OXIDOREDUCTASE"/>
    <property type="match status" value="1"/>
</dbReference>
<feature type="domain" description="FAD/NAD(P)-binding" evidence="1">
    <location>
        <begin position="4"/>
        <end position="284"/>
    </location>
</feature>
<keyword evidence="3" id="KW-1185">Reference proteome</keyword>
<dbReference type="OrthoDB" id="9802771at2"/>
<protein>
    <submittedName>
        <fullName evidence="2">Sulfide:quinone oxidoreductase</fullName>
    </submittedName>
</protein>
<comment type="caution">
    <text evidence="2">The sequence shown here is derived from an EMBL/GenBank/DDBJ whole genome shotgun (WGS) entry which is preliminary data.</text>
</comment>
<evidence type="ECO:0000259" key="1">
    <source>
        <dbReference type="Pfam" id="PF07992"/>
    </source>
</evidence>
<evidence type="ECO:0000313" key="3">
    <source>
        <dbReference type="Proteomes" id="UP000278962"/>
    </source>
</evidence>
<dbReference type="PANTHER" id="PTHR43755">
    <property type="match status" value="1"/>
</dbReference>
<dbReference type="InterPro" id="IPR052541">
    <property type="entry name" value="SQRD"/>
</dbReference>
<dbReference type="InterPro" id="IPR023753">
    <property type="entry name" value="FAD/NAD-binding_dom"/>
</dbReference>
<reference evidence="2 3" key="1">
    <citation type="submission" date="2018-10" db="EMBL/GenBank/DDBJ databases">
        <title>Genomic Encyclopedia of Archaeal and Bacterial Type Strains, Phase II (KMG-II): from individual species to whole genera.</title>
        <authorList>
            <person name="Goeker M."/>
        </authorList>
    </citation>
    <scope>NUCLEOTIDE SEQUENCE [LARGE SCALE GENOMIC DNA]</scope>
    <source>
        <strain evidence="2 3">DSM 14954</strain>
    </source>
</reference>
<dbReference type="SUPFAM" id="SSF51905">
    <property type="entry name" value="FAD/NAD(P)-binding domain"/>
    <property type="match status" value="1"/>
</dbReference>
<dbReference type="PRINTS" id="PR00469">
    <property type="entry name" value="PNDRDTASEII"/>
</dbReference>
<dbReference type="Proteomes" id="UP000278962">
    <property type="component" value="Unassembled WGS sequence"/>
</dbReference>
<accession>A0A660L1L8</accession>
<dbReference type="Gene3D" id="3.50.50.60">
    <property type="entry name" value="FAD/NAD(P)-binding domain"/>
    <property type="match status" value="2"/>
</dbReference>
<dbReference type="RefSeq" id="WP_121255380.1">
    <property type="nucleotide sequence ID" value="NZ_RBIL01000002.1"/>
</dbReference>
<organism evidence="2 3">
    <name type="scientific">Solirubrobacter pauli</name>
    <dbReference type="NCBI Taxonomy" id="166793"/>
    <lineage>
        <taxon>Bacteria</taxon>
        <taxon>Bacillati</taxon>
        <taxon>Actinomycetota</taxon>
        <taxon>Thermoleophilia</taxon>
        <taxon>Solirubrobacterales</taxon>
        <taxon>Solirubrobacteraceae</taxon>
        <taxon>Solirubrobacter</taxon>
    </lineage>
</organism>
<dbReference type="PRINTS" id="PR00368">
    <property type="entry name" value="FADPNR"/>
</dbReference>
<dbReference type="Pfam" id="PF07992">
    <property type="entry name" value="Pyr_redox_2"/>
    <property type="match status" value="1"/>
</dbReference>
<dbReference type="EMBL" id="RBIL01000002">
    <property type="protein sequence ID" value="RKQ87104.1"/>
    <property type="molecule type" value="Genomic_DNA"/>
</dbReference>
<dbReference type="AlphaFoldDB" id="A0A660L1L8"/>
<gene>
    <name evidence="2" type="ORF">C8N24_5124</name>
</gene>
<dbReference type="InterPro" id="IPR036188">
    <property type="entry name" value="FAD/NAD-bd_sf"/>
</dbReference>
<sequence>MPTTVLIAGGGPAAIEAALALDRLAAGRVAMTLLAPEADLTYRPLSVLSPFAAGGATTYPLDKIAADVGFTHVRGRLAAVDPDAHVVTTVAGERLAYDVLLIASGARPVEPFPAATAFTGSLTDQERLHGIVQDIEEGYLRKIAFVVPPGSTWPLPLYELALMLAERAFQMGANAEIHLVTPEQAPLEIFGEDASAELSFLLAEAGIMVHSGVDAVIEAPGRLRAGDTTIEVERIVSAPRLAGPKLAGLPQDPDGFLPTDPLARVIGAPDVYAAGDVTDYPVKQGGIACQQADAAASDIAARAGAPVTPEPFTPVLRGMLLTERWARYMRSGEVAGRALWWPPAKIAGRELAGYLEGLDAAAGRPAGTPVNVALGTGTAGVEVLSLH</sequence>